<gene>
    <name evidence="2" type="ORF">A3B87_02565</name>
</gene>
<dbReference type="EMBL" id="MFMW01000029">
    <property type="protein sequence ID" value="OGG86690.1"/>
    <property type="molecule type" value="Genomic_DNA"/>
</dbReference>
<keyword evidence="1" id="KW-1133">Transmembrane helix</keyword>
<keyword evidence="1" id="KW-0472">Membrane</keyword>
<proteinExistence type="predicted"/>
<protein>
    <submittedName>
        <fullName evidence="2">Uncharacterized protein</fullName>
    </submittedName>
</protein>
<reference evidence="2 3" key="1">
    <citation type="journal article" date="2016" name="Nat. Commun.">
        <title>Thousands of microbial genomes shed light on interconnected biogeochemical processes in an aquifer system.</title>
        <authorList>
            <person name="Anantharaman K."/>
            <person name="Brown C.T."/>
            <person name="Hug L.A."/>
            <person name="Sharon I."/>
            <person name="Castelle C.J."/>
            <person name="Probst A.J."/>
            <person name="Thomas B.C."/>
            <person name="Singh A."/>
            <person name="Wilkins M.J."/>
            <person name="Karaoz U."/>
            <person name="Brodie E.L."/>
            <person name="Williams K.H."/>
            <person name="Hubbard S.S."/>
            <person name="Banfield J.F."/>
        </authorList>
    </citation>
    <scope>NUCLEOTIDE SEQUENCE [LARGE SCALE GENOMIC DNA]</scope>
</reference>
<evidence type="ECO:0000313" key="2">
    <source>
        <dbReference type="EMBL" id="OGG86690.1"/>
    </source>
</evidence>
<evidence type="ECO:0000256" key="1">
    <source>
        <dbReference type="SAM" id="Phobius"/>
    </source>
</evidence>
<accession>A0A1F6FLE1</accession>
<dbReference type="STRING" id="1798561.A3B87_02565"/>
<dbReference type="AlphaFoldDB" id="A0A1F6FLE1"/>
<evidence type="ECO:0000313" key="3">
    <source>
        <dbReference type="Proteomes" id="UP000179136"/>
    </source>
</evidence>
<feature type="transmembrane region" description="Helical" evidence="1">
    <location>
        <begin position="22"/>
        <end position="44"/>
    </location>
</feature>
<sequence length="99" mass="11505">MNKQNSVWKRMLEEGKQNLKTLGGLINLIDIIFLIGVVIFEGLTEKRGEGRKSHSFPKGKIKEDWLRSSPILLVPFLPLIIVILWLAKSKWGEYEEELW</sequence>
<comment type="caution">
    <text evidence="2">The sequence shown here is derived from an EMBL/GenBank/DDBJ whole genome shotgun (WGS) entry which is preliminary data.</text>
</comment>
<feature type="transmembrane region" description="Helical" evidence="1">
    <location>
        <begin position="65"/>
        <end position="87"/>
    </location>
</feature>
<dbReference type="Proteomes" id="UP000179136">
    <property type="component" value="Unassembled WGS sequence"/>
</dbReference>
<name>A0A1F6FLE1_9BACT</name>
<organism evidence="2 3">
    <name type="scientific">Candidatus Kuenenbacteria bacterium RIFCSPHIGHO2_02_FULL_39_13</name>
    <dbReference type="NCBI Taxonomy" id="1798561"/>
    <lineage>
        <taxon>Bacteria</taxon>
        <taxon>Candidatus Kueneniibacteriota</taxon>
    </lineage>
</organism>
<keyword evidence="1" id="KW-0812">Transmembrane</keyword>